<dbReference type="EMBL" id="KN822021">
    <property type="protein sequence ID" value="KIM65611.1"/>
    <property type="molecule type" value="Genomic_DNA"/>
</dbReference>
<reference evidence="3" key="2">
    <citation type="submission" date="2015-01" db="EMBL/GenBank/DDBJ databases">
        <title>Evolutionary Origins and Diversification of the Mycorrhizal Mutualists.</title>
        <authorList>
            <consortium name="DOE Joint Genome Institute"/>
            <consortium name="Mycorrhizal Genomics Consortium"/>
            <person name="Kohler A."/>
            <person name="Kuo A."/>
            <person name="Nagy L.G."/>
            <person name="Floudas D."/>
            <person name="Copeland A."/>
            <person name="Barry K.W."/>
            <person name="Cichocki N."/>
            <person name="Veneault-Fourrey C."/>
            <person name="LaButti K."/>
            <person name="Lindquist E.A."/>
            <person name="Lipzen A."/>
            <person name="Lundell T."/>
            <person name="Morin E."/>
            <person name="Murat C."/>
            <person name="Riley R."/>
            <person name="Ohm R."/>
            <person name="Sun H."/>
            <person name="Tunlid A."/>
            <person name="Henrissat B."/>
            <person name="Grigoriev I.V."/>
            <person name="Hibbett D.S."/>
            <person name="Martin F."/>
        </authorList>
    </citation>
    <scope>NUCLEOTIDE SEQUENCE [LARGE SCALE GENOMIC DNA]</scope>
    <source>
        <strain evidence="3">Foug A</strain>
    </source>
</reference>
<feature type="compositionally biased region" description="Basic residues" evidence="1">
    <location>
        <begin position="116"/>
        <end position="133"/>
    </location>
</feature>
<feature type="region of interest" description="Disordered" evidence="1">
    <location>
        <begin position="1"/>
        <end position="39"/>
    </location>
</feature>
<evidence type="ECO:0000313" key="3">
    <source>
        <dbReference type="Proteomes" id="UP000053989"/>
    </source>
</evidence>
<feature type="compositionally biased region" description="Basic residues" evidence="1">
    <location>
        <begin position="165"/>
        <end position="177"/>
    </location>
</feature>
<proteinExistence type="predicted"/>
<gene>
    <name evidence="2" type="ORF">SCLCIDRAFT_8130</name>
</gene>
<dbReference type="HOGENOM" id="CLU_081068_0_0_1"/>
<dbReference type="AlphaFoldDB" id="A0A0C3ECH0"/>
<feature type="region of interest" description="Disordered" evidence="1">
    <location>
        <begin position="52"/>
        <end position="140"/>
    </location>
</feature>
<dbReference type="InParanoid" id="A0A0C3ECH0"/>
<reference evidence="2 3" key="1">
    <citation type="submission" date="2014-04" db="EMBL/GenBank/DDBJ databases">
        <authorList>
            <consortium name="DOE Joint Genome Institute"/>
            <person name="Kuo A."/>
            <person name="Kohler A."/>
            <person name="Nagy L.G."/>
            <person name="Floudas D."/>
            <person name="Copeland A."/>
            <person name="Barry K.W."/>
            <person name="Cichocki N."/>
            <person name="Veneault-Fourrey C."/>
            <person name="LaButti K."/>
            <person name="Lindquist E.A."/>
            <person name="Lipzen A."/>
            <person name="Lundell T."/>
            <person name="Morin E."/>
            <person name="Murat C."/>
            <person name="Sun H."/>
            <person name="Tunlid A."/>
            <person name="Henrissat B."/>
            <person name="Grigoriev I.V."/>
            <person name="Hibbett D.S."/>
            <person name="Martin F."/>
            <person name="Nordberg H.P."/>
            <person name="Cantor M.N."/>
            <person name="Hua S.X."/>
        </authorList>
    </citation>
    <scope>NUCLEOTIDE SEQUENCE [LARGE SCALE GENOMIC DNA]</scope>
    <source>
        <strain evidence="2 3">Foug A</strain>
    </source>
</reference>
<protein>
    <submittedName>
        <fullName evidence="2">Uncharacterized protein</fullName>
    </submittedName>
</protein>
<evidence type="ECO:0000313" key="2">
    <source>
        <dbReference type="EMBL" id="KIM65611.1"/>
    </source>
</evidence>
<sequence>MATTLHSHTAVVPDTDTLSTAGSTWGKRKPTHLTPVSVDPFSLTRRGSVLSAAPSLVSNPPSTRSGSSHSDVPSDTTQKRTTLERLRRKLGDEVPADAVSLSSPRTPRTAIPKSPRGTRARSRSRSRTRTRSIHMRDDTQSITISISSDEGVQTVTLTPGATHARSPHARHSHKPKHAYATSALPPVPPVPSRLTSSSREGYANDDDGMGLLRPRQKVGAGSRIGGSDFKAARRAKRDGRTGLADVGEVVEMLGFMGPTF</sequence>
<name>A0A0C3ECH0_9AGAM</name>
<feature type="compositionally biased region" description="Polar residues" evidence="1">
    <location>
        <begin position="56"/>
        <end position="75"/>
    </location>
</feature>
<evidence type="ECO:0000256" key="1">
    <source>
        <dbReference type="SAM" id="MobiDB-lite"/>
    </source>
</evidence>
<feature type="compositionally biased region" description="Basic and acidic residues" evidence="1">
    <location>
        <begin position="77"/>
        <end position="92"/>
    </location>
</feature>
<dbReference type="Proteomes" id="UP000053989">
    <property type="component" value="Unassembled WGS sequence"/>
</dbReference>
<keyword evidence="3" id="KW-1185">Reference proteome</keyword>
<dbReference type="OrthoDB" id="3215907at2759"/>
<feature type="region of interest" description="Disordered" evidence="1">
    <location>
        <begin position="160"/>
        <end position="238"/>
    </location>
</feature>
<organism evidence="2 3">
    <name type="scientific">Scleroderma citrinum Foug A</name>
    <dbReference type="NCBI Taxonomy" id="1036808"/>
    <lineage>
        <taxon>Eukaryota</taxon>
        <taxon>Fungi</taxon>
        <taxon>Dikarya</taxon>
        <taxon>Basidiomycota</taxon>
        <taxon>Agaricomycotina</taxon>
        <taxon>Agaricomycetes</taxon>
        <taxon>Agaricomycetidae</taxon>
        <taxon>Boletales</taxon>
        <taxon>Sclerodermatineae</taxon>
        <taxon>Sclerodermataceae</taxon>
        <taxon>Scleroderma</taxon>
    </lineage>
</organism>
<accession>A0A0C3ECH0</accession>